<sequence>MMIYDCCCTSGDISTFSV</sequence>
<organism evidence="1">
    <name type="scientific">Arundo donax</name>
    <name type="common">Giant reed</name>
    <name type="synonym">Donax arundinaceus</name>
    <dbReference type="NCBI Taxonomy" id="35708"/>
    <lineage>
        <taxon>Eukaryota</taxon>
        <taxon>Viridiplantae</taxon>
        <taxon>Streptophyta</taxon>
        <taxon>Embryophyta</taxon>
        <taxon>Tracheophyta</taxon>
        <taxon>Spermatophyta</taxon>
        <taxon>Magnoliopsida</taxon>
        <taxon>Liliopsida</taxon>
        <taxon>Poales</taxon>
        <taxon>Poaceae</taxon>
        <taxon>PACMAD clade</taxon>
        <taxon>Arundinoideae</taxon>
        <taxon>Arundineae</taxon>
        <taxon>Arundo</taxon>
    </lineage>
</organism>
<name>A0A0A9C8R8_ARUDO</name>
<protein>
    <submittedName>
        <fullName evidence="1">Uncharacterized protein</fullName>
    </submittedName>
</protein>
<reference evidence="1" key="2">
    <citation type="journal article" date="2015" name="Data Brief">
        <title>Shoot transcriptome of the giant reed, Arundo donax.</title>
        <authorList>
            <person name="Barrero R.A."/>
            <person name="Guerrero F.D."/>
            <person name="Moolhuijzen P."/>
            <person name="Goolsby J.A."/>
            <person name="Tidwell J."/>
            <person name="Bellgard S.E."/>
            <person name="Bellgard M.I."/>
        </authorList>
    </citation>
    <scope>NUCLEOTIDE SEQUENCE</scope>
    <source>
        <tissue evidence="1">Shoot tissue taken approximately 20 cm above the soil surface</tissue>
    </source>
</reference>
<evidence type="ECO:0000313" key="1">
    <source>
        <dbReference type="EMBL" id="JAD71961.1"/>
    </source>
</evidence>
<proteinExistence type="predicted"/>
<dbReference type="EMBL" id="GBRH01225934">
    <property type="protein sequence ID" value="JAD71961.1"/>
    <property type="molecule type" value="Transcribed_RNA"/>
</dbReference>
<accession>A0A0A9C8R8</accession>
<reference evidence="1" key="1">
    <citation type="submission" date="2014-09" db="EMBL/GenBank/DDBJ databases">
        <authorList>
            <person name="Magalhaes I.L.F."/>
            <person name="Oliveira U."/>
            <person name="Santos F.R."/>
            <person name="Vidigal T.H.D.A."/>
            <person name="Brescovit A.D."/>
            <person name="Santos A.J."/>
        </authorList>
    </citation>
    <scope>NUCLEOTIDE SEQUENCE</scope>
    <source>
        <tissue evidence="1">Shoot tissue taken approximately 20 cm above the soil surface</tissue>
    </source>
</reference>
<dbReference type="AlphaFoldDB" id="A0A0A9C8R8"/>